<sequence length="113" mass="12470">MNKYWIQVIIAAVFEVFWVIGLKHAYDFWTWTGTVIAIIISFYGLIMAGKKLPVGTVYAVFVGLGTAGTVISEILFFDEPFKISKILLILLLLAGVIGLKLVTEDDVQEGAES</sequence>
<keyword evidence="10" id="KW-1185">Reference proteome</keyword>
<protein>
    <submittedName>
        <fullName evidence="9">Paired small multidrug resistance pump</fullName>
    </submittedName>
</protein>
<feature type="transmembrane region" description="Helical" evidence="8">
    <location>
        <begin position="83"/>
        <end position="102"/>
    </location>
</feature>
<keyword evidence="6 8" id="KW-0472">Membrane</keyword>
<dbReference type="EMBL" id="FQVW01000010">
    <property type="protein sequence ID" value="SHF95726.1"/>
    <property type="molecule type" value="Genomic_DNA"/>
</dbReference>
<keyword evidence="3" id="KW-1003">Cell membrane</keyword>
<keyword evidence="5 8" id="KW-1133">Transmembrane helix</keyword>
<dbReference type="FunFam" id="1.10.3730.20:FF:000001">
    <property type="entry name" value="Quaternary ammonium compound resistance transporter SugE"/>
    <property type="match status" value="1"/>
</dbReference>
<gene>
    <name evidence="9" type="ORF">SAMN05216225_101058</name>
</gene>
<evidence type="ECO:0000256" key="2">
    <source>
        <dbReference type="ARBA" id="ARBA00022448"/>
    </source>
</evidence>
<dbReference type="Proteomes" id="UP000183988">
    <property type="component" value="Unassembled WGS sequence"/>
</dbReference>
<dbReference type="SUPFAM" id="SSF103481">
    <property type="entry name" value="Multidrug resistance efflux transporter EmrE"/>
    <property type="match status" value="1"/>
</dbReference>
<evidence type="ECO:0000313" key="9">
    <source>
        <dbReference type="EMBL" id="SHF95726.1"/>
    </source>
</evidence>
<dbReference type="GO" id="GO:0005886">
    <property type="term" value="C:plasma membrane"/>
    <property type="evidence" value="ECO:0007669"/>
    <property type="project" value="UniProtKB-SubCell"/>
</dbReference>
<comment type="similarity">
    <text evidence="7">Belongs to the drug/metabolite transporter (DMT) superfamily. Small multidrug resistance (SMR) (TC 2.A.7.1) family.</text>
</comment>
<reference evidence="9 10" key="1">
    <citation type="submission" date="2016-11" db="EMBL/GenBank/DDBJ databases">
        <authorList>
            <person name="Jaros S."/>
            <person name="Januszkiewicz K."/>
            <person name="Wedrychowicz H."/>
        </authorList>
    </citation>
    <scope>NUCLEOTIDE SEQUENCE [LARGE SCALE GENOMIC DNA]</scope>
    <source>
        <strain evidence="9 10">IBRC-M 10683</strain>
    </source>
</reference>
<evidence type="ECO:0000256" key="8">
    <source>
        <dbReference type="SAM" id="Phobius"/>
    </source>
</evidence>
<proteinExistence type="inferred from homology"/>
<evidence type="ECO:0000256" key="3">
    <source>
        <dbReference type="ARBA" id="ARBA00022475"/>
    </source>
</evidence>
<name>A0A1M5FW86_9BACI</name>
<keyword evidence="2" id="KW-0813">Transport</keyword>
<feature type="transmembrane region" description="Helical" evidence="8">
    <location>
        <begin position="58"/>
        <end position="77"/>
    </location>
</feature>
<evidence type="ECO:0000256" key="7">
    <source>
        <dbReference type="RuleBase" id="RU003942"/>
    </source>
</evidence>
<feature type="transmembrane region" description="Helical" evidence="8">
    <location>
        <begin position="28"/>
        <end position="46"/>
    </location>
</feature>
<dbReference type="OrthoDB" id="2168659at2"/>
<evidence type="ECO:0000256" key="6">
    <source>
        <dbReference type="ARBA" id="ARBA00023136"/>
    </source>
</evidence>
<dbReference type="STRING" id="930117.SAMN05216225_101058"/>
<keyword evidence="4 7" id="KW-0812">Transmembrane</keyword>
<comment type="subcellular location">
    <subcellularLocation>
        <location evidence="1 7">Cell membrane</location>
        <topology evidence="1 7">Multi-pass membrane protein</topology>
    </subcellularLocation>
</comment>
<dbReference type="Pfam" id="PF00893">
    <property type="entry name" value="Multi_Drug_Res"/>
    <property type="match status" value="1"/>
</dbReference>
<dbReference type="InterPro" id="IPR045324">
    <property type="entry name" value="Small_multidrug_res"/>
</dbReference>
<evidence type="ECO:0000256" key="1">
    <source>
        <dbReference type="ARBA" id="ARBA00004651"/>
    </source>
</evidence>
<dbReference type="AlphaFoldDB" id="A0A1M5FW86"/>
<evidence type="ECO:0000313" key="10">
    <source>
        <dbReference type="Proteomes" id="UP000183988"/>
    </source>
</evidence>
<dbReference type="InterPro" id="IPR037185">
    <property type="entry name" value="EmrE-like"/>
</dbReference>
<dbReference type="PANTHER" id="PTHR30561">
    <property type="entry name" value="SMR FAMILY PROTON-DEPENDENT DRUG EFFLUX TRANSPORTER SUGE"/>
    <property type="match status" value="1"/>
</dbReference>
<dbReference type="InterPro" id="IPR000390">
    <property type="entry name" value="Small_drug/metabolite_transptr"/>
</dbReference>
<evidence type="ECO:0000256" key="4">
    <source>
        <dbReference type="ARBA" id="ARBA00022692"/>
    </source>
</evidence>
<dbReference type="GO" id="GO:0022857">
    <property type="term" value="F:transmembrane transporter activity"/>
    <property type="evidence" value="ECO:0007669"/>
    <property type="project" value="InterPro"/>
</dbReference>
<feature type="transmembrane region" description="Helical" evidence="8">
    <location>
        <begin position="5"/>
        <end position="22"/>
    </location>
</feature>
<evidence type="ECO:0000256" key="5">
    <source>
        <dbReference type="ARBA" id="ARBA00022989"/>
    </source>
</evidence>
<dbReference type="Gene3D" id="1.10.3730.20">
    <property type="match status" value="1"/>
</dbReference>
<organism evidence="9 10">
    <name type="scientific">Ornithinibacillus halophilus</name>
    <dbReference type="NCBI Taxonomy" id="930117"/>
    <lineage>
        <taxon>Bacteria</taxon>
        <taxon>Bacillati</taxon>
        <taxon>Bacillota</taxon>
        <taxon>Bacilli</taxon>
        <taxon>Bacillales</taxon>
        <taxon>Bacillaceae</taxon>
        <taxon>Ornithinibacillus</taxon>
    </lineage>
</organism>
<accession>A0A1M5FW86</accession>
<dbReference type="PANTHER" id="PTHR30561:SF7">
    <property type="entry name" value="GUANIDINIUM EFFLUX SYSTEM SUBUNIT GDNC-RELATED"/>
    <property type="match status" value="1"/>
</dbReference>
<dbReference type="RefSeq" id="WP_072889269.1">
    <property type="nucleotide sequence ID" value="NZ_FQVW01000010.1"/>
</dbReference>